<reference evidence="1" key="1">
    <citation type="submission" date="2023-03" db="UniProtKB">
        <authorList>
            <consortium name="EnsemblPlants"/>
        </authorList>
    </citation>
    <scope>IDENTIFICATION</scope>
</reference>
<protein>
    <submittedName>
        <fullName evidence="1">Uncharacterized protein</fullName>
    </submittedName>
</protein>
<dbReference type="Gramene" id="MELO3C035727.2.1">
    <property type="protein sequence ID" value="MELO3C035727.2.1"/>
    <property type="gene ID" value="MELO3C035727.2"/>
</dbReference>
<accession>A0A9I9EMD6</accession>
<evidence type="ECO:0000313" key="1">
    <source>
        <dbReference type="EnsemblPlants" id="MELO3C035727.2.1"/>
    </source>
</evidence>
<name>A0A9I9EMD6_CUCME</name>
<organism evidence="1">
    <name type="scientific">Cucumis melo</name>
    <name type="common">Muskmelon</name>
    <dbReference type="NCBI Taxonomy" id="3656"/>
    <lineage>
        <taxon>Eukaryota</taxon>
        <taxon>Viridiplantae</taxon>
        <taxon>Streptophyta</taxon>
        <taxon>Embryophyta</taxon>
        <taxon>Tracheophyta</taxon>
        <taxon>Spermatophyta</taxon>
        <taxon>Magnoliopsida</taxon>
        <taxon>eudicotyledons</taxon>
        <taxon>Gunneridae</taxon>
        <taxon>Pentapetalae</taxon>
        <taxon>rosids</taxon>
        <taxon>fabids</taxon>
        <taxon>Cucurbitales</taxon>
        <taxon>Cucurbitaceae</taxon>
        <taxon>Benincaseae</taxon>
        <taxon>Cucumis</taxon>
    </lineage>
</organism>
<sequence length="69" mass="7730">MLVLSLTKFFAEESGLIVPSNAPTRAALLFPIIWRFWLKPRNAIAYSYDRKCTNTKISAVSVVIAGVSW</sequence>
<dbReference type="AlphaFoldDB" id="A0A9I9EMD6"/>
<dbReference type="EnsemblPlants" id="MELO3C035727.2.1">
    <property type="protein sequence ID" value="MELO3C035727.2.1"/>
    <property type="gene ID" value="MELO3C035727.2"/>
</dbReference>
<proteinExistence type="predicted"/>